<protein>
    <submittedName>
        <fullName evidence="1">Uncharacterized protein</fullName>
    </submittedName>
</protein>
<gene>
    <name evidence="1" type="ORF">WA026_006459</name>
</gene>
<name>A0AAW1UEE0_9CUCU</name>
<dbReference type="Proteomes" id="UP001431783">
    <property type="component" value="Unassembled WGS sequence"/>
</dbReference>
<evidence type="ECO:0000313" key="1">
    <source>
        <dbReference type="EMBL" id="KAK9879390.1"/>
    </source>
</evidence>
<keyword evidence="2" id="KW-1185">Reference proteome</keyword>
<organism evidence="1 2">
    <name type="scientific">Henosepilachna vigintioctopunctata</name>
    <dbReference type="NCBI Taxonomy" id="420089"/>
    <lineage>
        <taxon>Eukaryota</taxon>
        <taxon>Metazoa</taxon>
        <taxon>Ecdysozoa</taxon>
        <taxon>Arthropoda</taxon>
        <taxon>Hexapoda</taxon>
        <taxon>Insecta</taxon>
        <taxon>Pterygota</taxon>
        <taxon>Neoptera</taxon>
        <taxon>Endopterygota</taxon>
        <taxon>Coleoptera</taxon>
        <taxon>Polyphaga</taxon>
        <taxon>Cucujiformia</taxon>
        <taxon>Coccinelloidea</taxon>
        <taxon>Coccinellidae</taxon>
        <taxon>Epilachninae</taxon>
        <taxon>Epilachnini</taxon>
        <taxon>Henosepilachna</taxon>
    </lineage>
</organism>
<proteinExistence type="predicted"/>
<dbReference type="AlphaFoldDB" id="A0AAW1UEE0"/>
<evidence type="ECO:0000313" key="2">
    <source>
        <dbReference type="Proteomes" id="UP001431783"/>
    </source>
</evidence>
<dbReference type="EMBL" id="JARQZJ010000062">
    <property type="protein sequence ID" value="KAK9879390.1"/>
    <property type="molecule type" value="Genomic_DNA"/>
</dbReference>
<comment type="caution">
    <text evidence="1">The sequence shown here is derived from an EMBL/GenBank/DDBJ whole genome shotgun (WGS) entry which is preliminary data.</text>
</comment>
<sequence length="107" mass="12058">KKLWPDIVASSSNDPQISVTSEIIEVAAETRINPKDLKIWCRGLDRKENILYEMTDEEVIKEISSNTTINQEHDDDDVIETTPQVTAQNAINAFKLGLQWTEENGAS</sequence>
<feature type="non-terminal residue" evidence="1">
    <location>
        <position position="1"/>
    </location>
</feature>
<reference evidence="1 2" key="1">
    <citation type="submission" date="2023-03" db="EMBL/GenBank/DDBJ databases">
        <title>Genome insight into feeding habits of ladybird beetles.</title>
        <authorList>
            <person name="Li H.-S."/>
            <person name="Huang Y.-H."/>
            <person name="Pang H."/>
        </authorList>
    </citation>
    <scope>NUCLEOTIDE SEQUENCE [LARGE SCALE GENOMIC DNA]</scope>
    <source>
        <strain evidence="1">SYSU_2023b</strain>
        <tissue evidence="1">Whole body</tissue>
    </source>
</reference>
<accession>A0AAW1UEE0</accession>